<keyword evidence="2" id="KW-1185">Reference proteome</keyword>
<evidence type="ECO:0000313" key="2">
    <source>
        <dbReference type="Proteomes" id="UP001589870"/>
    </source>
</evidence>
<name>A0ABV6TYE1_9ACTN</name>
<dbReference type="RefSeq" id="WP_394299014.1">
    <property type="nucleotide sequence ID" value="NZ_JBHMQT010000002.1"/>
</dbReference>
<accession>A0ABV6TYE1</accession>
<dbReference type="NCBIfam" id="TIGR04500">
    <property type="entry name" value="PpiC_rel_mature"/>
    <property type="match status" value="1"/>
</dbReference>
<reference evidence="1 2" key="1">
    <citation type="submission" date="2024-09" db="EMBL/GenBank/DDBJ databases">
        <authorList>
            <person name="Sun Q."/>
            <person name="Mori K."/>
        </authorList>
    </citation>
    <scope>NUCLEOTIDE SEQUENCE [LARGE SCALE GENOMIC DNA]</scope>
    <source>
        <strain evidence="1 2">TBRC 1851</strain>
    </source>
</reference>
<dbReference type="Proteomes" id="UP001589870">
    <property type="component" value="Unassembled WGS sequence"/>
</dbReference>
<organism evidence="1 2">
    <name type="scientific">Sphaerimonospora cavernae</name>
    <dbReference type="NCBI Taxonomy" id="1740611"/>
    <lineage>
        <taxon>Bacteria</taxon>
        <taxon>Bacillati</taxon>
        <taxon>Actinomycetota</taxon>
        <taxon>Actinomycetes</taxon>
        <taxon>Streptosporangiales</taxon>
        <taxon>Streptosporangiaceae</taxon>
        <taxon>Sphaerimonospora</taxon>
    </lineage>
</organism>
<comment type="caution">
    <text evidence="1">The sequence shown here is derived from an EMBL/GenBank/DDBJ whole genome shotgun (WGS) entry which is preliminary data.</text>
</comment>
<dbReference type="EMBL" id="JBHMQT010000002">
    <property type="protein sequence ID" value="MFC0860737.1"/>
    <property type="molecule type" value="Genomic_DNA"/>
</dbReference>
<dbReference type="InterPro" id="IPR030985">
    <property type="entry name" value="PpiC-rel_mature"/>
</dbReference>
<sequence length="324" mass="35599">MSDFGSVLESGVELLRGLRRRRDDVGAARRTVAEWAAGHPETHAELVVDVRPGTPVVDYDLLLEHPGGGTVALTSSTEDGVPWLIDHSTHWAAGHLVSVGEVYLTLPQALTMLRSLSRPGRTPHDEIVEQCLLLNETNGDDEPLSAADLQSVADDFRRTRGLHGREATLSWLAEMGMSPAQFEEYVEGMARRRRFRRRKEAELAADHLTAHRTDFDGVRALWVIAPAPVPADLLADPAALLDIEEAEVTVGERRAAELPEPLRTARPGEVVGPVEHGNGFLTGVVRERRPAGDDEQTLAAAGHAAFTAWLTERRAQTSIEWHWL</sequence>
<protein>
    <submittedName>
        <fullName evidence="1">TIGR04500 family putative peptide maturation system protein</fullName>
    </submittedName>
</protein>
<gene>
    <name evidence="1" type="ORF">ACFHYQ_00345</name>
</gene>
<evidence type="ECO:0000313" key="1">
    <source>
        <dbReference type="EMBL" id="MFC0860737.1"/>
    </source>
</evidence>
<proteinExistence type="predicted"/>